<gene>
    <name evidence="5" type="ORF">ACIPEN_20535</name>
</gene>
<dbReference type="SUPFAM" id="SSF51182">
    <property type="entry name" value="RmlC-like cupins"/>
    <property type="match status" value="1"/>
</dbReference>
<feature type="domain" description="HTH araC/xylS-type" evidence="4">
    <location>
        <begin position="149"/>
        <end position="247"/>
    </location>
</feature>
<dbReference type="EMBL" id="JBIUZV010000016">
    <property type="protein sequence ID" value="MFJ3048229.1"/>
    <property type="molecule type" value="Genomic_DNA"/>
</dbReference>
<dbReference type="InterPro" id="IPR009057">
    <property type="entry name" value="Homeodomain-like_sf"/>
</dbReference>
<sequence>MATKSSSFTADIHLRSYRDEPLAHSHDFPQLVLPLSGRLELDIAGRQGLADTATGAFVEPGATHATSAEGANRSLILDLTPAMMGTQMMEQLALRPFMPLSQAAGKLVEFMALILEQQQKMASAQLQHWIPLLLDTLALAAPRVHSRLHALMAKIEADPGLPWSVADMASAAAISPSRLHEWFQQETGTSPRAWLAEVRVRRACELLHASTLPLPDIALRCGYSDQSALSNAMRKLRDTTPAAYRRAARAATA</sequence>
<evidence type="ECO:0000259" key="4">
    <source>
        <dbReference type="PROSITE" id="PS01124"/>
    </source>
</evidence>
<dbReference type="PANTHER" id="PTHR46796">
    <property type="entry name" value="HTH-TYPE TRANSCRIPTIONAL ACTIVATOR RHAS-RELATED"/>
    <property type="match status" value="1"/>
</dbReference>
<evidence type="ECO:0000256" key="3">
    <source>
        <dbReference type="ARBA" id="ARBA00023163"/>
    </source>
</evidence>
<dbReference type="PANTHER" id="PTHR46796:SF2">
    <property type="entry name" value="TRANSCRIPTIONAL REGULATORY PROTEIN"/>
    <property type="match status" value="1"/>
</dbReference>
<dbReference type="SMART" id="SM00342">
    <property type="entry name" value="HTH_ARAC"/>
    <property type="match status" value="1"/>
</dbReference>
<dbReference type="RefSeq" id="WP_402703136.1">
    <property type="nucleotide sequence ID" value="NZ_JBIUZV010000016.1"/>
</dbReference>
<dbReference type="Pfam" id="PF12833">
    <property type="entry name" value="HTH_18"/>
    <property type="match status" value="1"/>
</dbReference>
<protein>
    <submittedName>
        <fullName evidence="5">AraC family transcriptional regulator</fullName>
    </submittedName>
</protein>
<dbReference type="InterPro" id="IPR018060">
    <property type="entry name" value="HTH_AraC"/>
</dbReference>
<comment type="caution">
    <text evidence="5">The sequence shown here is derived from an EMBL/GenBank/DDBJ whole genome shotgun (WGS) entry which is preliminary data.</text>
</comment>
<reference evidence="5 6" key="1">
    <citation type="submission" date="2024-10" db="EMBL/GenBank/DDBJ databases">
        <title>The Natural Products Discovery Center: Release of the First 8490 Sequenced Strains for Exploring Actinobacteria Biosynthetic Diversity.</title>
        <authorList>
            <person name="Kalkreuter E."/>
            <person name="Kautsar S.A."/>
            <person name="Yang D."/>
            <person name="Bader C.D."/>
            <person name="Teijaro C.N."/>
            <person name="Fluegel L."/>
            <person name="Davis C.M."/>
            <person name="Simpson J.R."/>
            <person name="Lauterbach L."/>
            <person name="Steele A.D."/>
            <person name="Gui C."/>
            <person name="Meng S."/>
            <person name="Li G."/>
            <person name="Viehrig K."/>
            <person name="Ye F."/>
            <person name="Su P."/>
            <person name="Kiefer A.F."/>
            <person name="Nichols A."/>
            <person name="Cepeda A.J."/>
            <person name="Yan W."/>
            <person name="Fan B."/>
            <person name="Jiang Y."/>
            <person name="Adhikari A."/>
            <person name="Zheng C.-J."/>
            <person name="Schuster L."/>
            <person name="Cowan T.M."/>
            <person name="Smanski M.J."/>
            <person name="Chevrette M.G."/>
            <person name="De Carvalho L.P.S."/>
            <person name="Shen B."/>
        </authorList>
    </citation>
    <scope>NUCLEOTIDE SEQUENCE [LARGE SCALE GENOMIC DNA]</scope>
    <source>
        <strain evidence="5 6">NPDC087045</strain>
    </source>
</reference>
<keyword evidence="1" id="KW-0805">Transcription regulation</keyword>
<dbReference type="Gene3D" id="1.10.10.60">
    <property type="entry name" value="Homeodomain-like"/>
    <property type="match status" value="1"/>
</dbReference>
<dbReference type="InterPro" id="IPR035418">
    <property type="entry name" value="AraC-bd_2"/>
</dbReference>
<dbReference type="Proteomes" id="UP001617427">
    <property type="component" value="Unassembled WGS sequence"/>
</dbReference>
<dbReference type="InterPro" id="IPR050204">
    <property type="entry name" value="AraC_XylS_family_regulators"/>
</dbReference>
<dbReference type="InterPro" id="IPR011051">
    <property type="entry name" value="RmlC_Cupin_sf"/>
</dbReference>
<keyword evidence="2" id="KW-0238">DNA-binding</keyword>
<evidence type="ECO:0000256" key="2">
    <source>
        <dbReference type="ARBA" id="ARBA00023125"/>
    </source>
</evidence>
<evidence type="ECO:0000313" key="5">
    <source>
        <dbReference type="EMBL" id="MFJ3048229.1"/>
    </source>
</evidence>
<keyword evidence="3" id="KW-0804">Transcription</keyword>
<name>A0ABW8F4K7_9BURK</name>
<dbReference type="PROSITE" id="PS01124">
    <property type="entry name" value="HTH_ARAC_FAMILY_2"/>
    <property type="match status" value="1"/>
</dbReference>
<accession>A0ABW8F4K7</accession>
<proteinExistence type="predicted"/>
<dbReference type="Pfam" id="PF14525">
    <property type="entry name" value="AraC_binding_2"/>
    <property type="match status" value="1"/>
</dbReference>
<evidence type="ECO:0000313" key="6">
    <source>
        <dbReference type="Proteomes" id="UP001617427"/>
    </source>
</evidence>
<dbReference type="SUPFAM" id="SSF46689">
    <property type="entry name" value="Homeodomain-like"/>
    <property type="match status" value="2"/>
</dbReference>
<evidence type="ECO:0000256" key="1">
    <source>
        <dbReference type="ARBA" id="ARBA00023015"/>
    </source>
</evidence>
<keyword evidence="6" id="KW-1185">Reference proteome</keyword>
<organism evidence="5 6">
    <name type="scientific">Herbaspirillum chlorophenolicum</name>
    <dbReference type="NCBI Taxonomy" id="211589"/>
    <lineage>
        <taxon>Bacteria</taxon>
        <taxon>Pseudomonadati</taxon>
        <taxon>Pseudomonadota</taxon>
        <taxon>Betaproteobacteria</taxon>
        <taxon>Burkholderiales</taxon>
        <taxon>Oxalobacteraceae</taxon>
        <taxon>Herbaspirillum</taxon>
    </lineage>
</organism>